<evidence type="ECO:0000259" key="1">
    <source>
        <dbReference type="PROSITE" id="PS51186"/>
    </source>
</evidence>
<dbReference type="GO" id="GO:0005524">
    <property type="term" value="F:ATP binding"/>
    <property type="evidence" value="ECO:0007669"/>
    <property type="project" value="InterPro"/>
</dbReference>
<dbReference type="KEGG" id="salj:SMD11_1039"/>
<dbReference type="Gene3D" id="3.30.1490.20">
    <property type="entry name" value="ATP-grasp fold, A domain"/>
    <property type="match status" value="1"/>
</dbReference>
<dbReference type="Gene3D" id="3.40.50.720">
    <property type="entry name" value="NAD(P)-binding Rossmann-like Domain"/>
    <property type="match status" value="1"/>
</dbReference>
<gene>
    <name evidence="2" type="ORF">SMD11_1039</name>
</gene>
<dbReference type="GO" id="GO:0043758">
    <property type="term" value="F:acetate-CoA ligase (ADP-forming) activity"/>
    <property type="evidence" value="ECO:0007669"/>
    <property type="project" value="InterPro"/>
</dbReference>
<dbReference type="Pfam" id="PF13607">
    <property type="entry name" value="Succ_CoA_lig"/>
    <property type="match status" value="1"/>
</dbReference>
<name>A0A1Z2KXC2_9ACTN</name>
<dbReference type="InterPro" id="IPR016102">
    <property type="entry name" value="Succinyl-CoA_synth-like"/>
</dbReference>
<dbReference type="SUPFAM" id="SSF51735">
    <property type="entry name" value="NAD(P)-binding Rossmann-fold domains"/>
    <property type="match status" value="1"/>
</dbReference>
<dbReference type="PANTHER" id="PTHR42793">
    <property type="entry name" value="COA BINDING DOMAIN CONTAINING PROTEIN"/>
    <property type="match status" value="1"/>
</dbReference>
<proteinExistence type="predicted"/>
<dbReference type="InterPro" id="IPR000182">
    <property type="entry name" value="GNAT_dom"/>
</dbReference>
<dbReference type="InterPro" id="IPR016181">
    <property type="entry name" value="Acyl_CoA_acyltransferase"/>
</dbReference>
<dbReference type="Pfam" id="PF00583">
    <property type="entry name" value="Acetyltransf_1"/>
    <property type="match status" value="1"/>
</dbReference>
<dbReference type="SUPFAM" id="SSF55729">
    <property type="entry name" value="Acyl-CoA N-acyltransferases (Nat)"/>
    <property type="match status" value="1"/>
</dbReference>
<evidence type="ECO:0000313" key="2">
    <source>
        <dbReference type="EMBL" id="ARZ66703.1"/>
    </source>
</evidence>
<dbReference type="InterPro" id="IPR013815">
    <property type="entry name" value="ATP_grasp_subdomain_1"/>
</dbReference>
<dbReference type="InterPro" id="IPR032875">
    <property type="entry name" value="Succ_CoA_lig_flav_dom"/>
</dbReference>
<dbReference type="RefSeq" id="WP_087925276.1">
    <property type="nucleotide sequence ID" value="NZ_CP021744.1"/>
</dbReference>
<dbReference type="AlphaFoldDB" id="A0A1Z2KXC2"/>
<dbReference type="SUPFAM" id="SSF52210">
    <property type="entry name" value="Succinyl-CoA synthetase domains"/>
    <property type="match status" value="2"/>
</dbReference>
<dbReference type="OrthoDB" id="190266at2"/>
<dbReference type="PROSITE" id="PS51186">
    <property type="entry name" value="GNAT"/>
    <property type="match status" value="1"/>
</dbReference>
<dbReference type="GO" id="GO:0016747">
    <property type="term" value="F:acyltransferase activity, transferring groups other than amino-acyl groups"/>
    <property type="evidence" value="ECO:0007669"/>
    <property type="project" value="InterPro"/>
</dbReference>
<evidence type="ECO:0000313" key="3">
    <source>
        <dbReference type="Proteomes" id="UP000195755"/>
    </source>
</evidence>
<dbReference type="CDD" id="cd04301">
    <property type="entry name" value="NAT_SF"/>
    <property type="match status" value="1"/>
</dbReference>
<feature type="domain" description="N-acetyltransferase" evidence="1">
    <location>
        <begin position="22"/>
        <end position="191"/>
    </location>
</feature>
<dbReference type="PANTHER" id="PTHR42793:SF1">
    <property type="entry name" value="PEPTIDYL-LYSINE N-ACETYLTRANSFERASE PATZ"/>
    <property type="match status" value="1"/>
</dbReference>
<dbReference type="SUPFAM" id="SSF56059">
    <property type="entry name" value="Glutathione synthetase ATP-binding domain-like"/>
    <property type="match status" value="1"/>
</dbReference>
<organism evidence="2 3">
    <name type="scientific">Streptomyces albireticuli</name>
    <dbReference type="NCBI Taxonomy" id="1940"/>
    <lineage>
        <taxon>Bacteria</taxon>
        <taxon>Bacillati</taxon>
        <taxon>Actinomycetota</taxon>
        <taxon>Actinomycetes</taxon>
        <taxon>Kitasatosporales</taxon>
        <taxon>Streptomycetaceae</taxon>
        <taxon>Streptomyces</taxon>
    </lineage>
</organism>
<reference evidence="2 3" key="1">
    <citation type="submission" date="2017-06" db="EMBL/GenBank/DDBJ databases">
        <title>Streptomyces albireticuli Genome sequencing and assembly.</title>
        <authorList>
            <person name="Wang Y."/>
            <person name="Du B."/>
            <person name="Ding Y."/>
            <person name="Liu H."/>
            <person name="Hou Q."/>
            <person name="Liu K."/>
            <person name="Yao L."/>
            <person name="Wang C."/>
        </authorList>
    </citation>
    <scope>NUCLEOTIDE SEQUENCE [LARGE SCALE GENOMIC DNA]</scope>
    <source>
        <strain evidence="2 3">MDJK11</strain>
    </source>
</reference>
<dbReference type="Proteomes" id="UP000195755">
    <property type="component" value="Chromosome"/>
</dbReference>
<dbReference type="Pfam" id="PF13380">
    <property type="entry name" value="CoA_binding_2"/>
    <property type="match status" value="1"/>
</dbReference>
<sequence length="905" mass="95201">MTRTPESPAPAVYALLADGTTVRVRPVVPTDRAAVFRLYERMSPENVRLRFFSTGPLVAQKAADALCLGAGLGDRALVAEAGGDVVGLAEYHATPTDPTGGRPTAAEVALAVADEWHHRGVGTLLLEHLVDLARAEGIQELTADALSQNMRVIRVFADLGLPVRRRFEGPEVHVHVALTPDEHYLTALDTRGRTADVASLRPLLRPRSVAVVGAGHRPGSVGRAILRNLRANGFTGPVRVVNPHGPALDGLPCHPAVSDLPETPELAVLAVPAHAVPTLAEECGVRGVRALAVVTSGLDAAQAARLRAACRRHGMRVVGPNCLGLANTEKDVRLDATFAARFPLPGTAGVATQSGGVGIALLDGLSRLGIGVSTFVSLGDKYDVSGNDLLQWWEEDGRTDLAVLHLESFGNPRAFSRTARRVSRRMPVLTVDAGRSEAGRRAAASHTAAAATPTMTRQALFHQAGVIATRSIGELLDTMALLHAQPLPAGDRVVVVTNAGGVGVLAADACSEAGLSVRPLEPALAAEVAAALPAGAAVGNPVDATAAVPEDRLRACVDLLAAHRDVDAVLGVLVPTALAAATGDDLVRAFTHAPSRVPCTTALVLVDRSARVELLPVERGGAVPAYADPQDAARALSYAAAYARRRSRPQSLPPEPSGVDTEGARADVAEWLAERPEGGWLDPVQCARLLTRYGIPQVVWEWVCDEETAAAAATRLAGPDGRVVLKAHWPGLAHKTDEGAVRLDLQGEGQVRAAYRDFVDRLGDRLSGVVVQPQAPHVLELVAGVVQDPVFGPLVLFGQGGTATDVLADHAARLAPLTTYDLDDLITSPRCSVLLSGRHGGIPVDLGALERLLLCLSRMACDLPQLAEADLNPVVPCPHAGVMALDARVRLEPHKAYDPYLRRLR</sequence>
<accession>A0A1Z2KXC2</accession>
<dbReference type="Gene3D" id="3.40.50.261">
    <property type="entry name" value="Succinyl-CoA synthetase domains"/>
    <property type="match status" value="2"/>
</dbReference>
<protein>
    <submittedName>
        <fullName evidence="2">Acyl-CoA synthetase</fullName>
    </submittedName>
</protein>
<dbReference type="EMBL" id="CP021744">
    <property type="protein sequence ID" value="ARZ66703.1"/>
    <property type="molecule type" value="Genomic_DNA"/>
</dbReference>
<dbReference type="InterPro" id="IPR043938">
    <property type="entry name" value="Ligase_CoA_dom"/>
</dbReference>
<dbReference type="Pfam" id="PF13549">
    <property type="entry name" value="ATP-grasp_5"/>
    <property type="match status" value="1"/>
</dbReference>
<dbReference type="InterPro" id="IPR036291">
    <property type="entry name" value="NAD(P)-bd_dom_sf"/>
</dbReference>
<dbReference type="Gene3D" id="3.40.630.30">
    <property type="match status" value="1"/>
</dbReference>
<dbReference type="Gene3D" id="3.30.470.20">
    <property type="entry name" value="ATP-grasp fold, B domain"/>
    <property type="match status" value="1"/>
</dbReference>
<dbReference type="SMART" id="SM00881">
    <property type="entry name" value="CoA_binding"/>
    <property type="match status" value="1"/>
</dbReference>
<dbReference type="Pfam" id="PF19045">
    <property type="entry name" value="Ligase_CoA_2"/>
    <property type="match status" value="1"/>
</dbReference>
<dbReference type="InterPro" id="IPR003781">
    <property type="entry name" value="CoA-bd"/>
</dbReference>